<sequence>MRSKHPESGANLYTAGSDDPILSLGTSELRNSKSEAAKLIAAAGGKAKSRCATARESSRSGGTTPRCASQSPSPKCETILPAKEMEKCEKIYPAKEMESETPRTYLIKGSFLEPEITSSKNLEQILGVNSSAGKNSSSSSDRPSPKNMISCASPIASKNKFISDIEEVEWFLDEDRGLDGGGGGDGGGALDRGGEFVETGRREDEMEEQGRREDGVLSKIEERELRRKKGKAPEENGERRGKAPMAFPTVEEEELLLPPRMMFSSGTRCQLESSTMNQAEVMEQSFSPEMPAWLDSAYKSLARLDDEEEQTQAPTYRSSPEAPERISPHHAGASSSSSSNWERTTKEQIESFASKQQQQAVATENSNSNSNSTTVLESSSSSVDLHEALSEEEKASLEDKVQLEIRKVIEQQAAAAKGSKDEEVENNRQPGPGWLWKMSLCASVSFVTWVLVNGARIQCRSLFPTIREREQPVKIVQRRKARFCEAEET</sequence>
<feature type="region of interest" description="Disordered" evidence="1">
    <location>
        <begin position="43"/>
        <end position="75"/>
    </location>
</feature>
<evidence type="ECO:0000256" key="1">
    <source>
        <dbReference type="SAM" id="MobiDB-lite"/>
    </source>
</evidence>
<protein>
    <submittedName>
        <fullName evidence="2">Uncharacterized protein</fullName>
    </submittedName>
</protein>
<feature type="region of interest" description="Disordered" evidence="1">
    <location>
        <begin position="174"/>
        <end position="249"/>
    </location>
</feature>
<dbReference type="HOGENOM" id="CLU_558252_0_0_1"/>
<feature type="compositionally biased region" description="Low complexity" evidence="1">
    <location>
        <begin position="360"/>
        <end position="383"/>
    </location>
</feature>
<feature type="compositionally biased region" description="Low complexity" evidence="1">
    <location>
        <begin position="130"/>
        <end position="140"/>
    </location>
</feature>
<feature type="region of interest" description="Disordered" evidence="1">
    <location>
        <begin position="301"/>
        <end position="396"/>
    </location>
</feature>
<keyword evidence="3" id="KW-1185">Reference proteome</keyword>
<proteinExistence type="predicted"/>
<dbReference type="AlphaFoldDB" id="D8SFB6"/>
<dbReference type="KEGG" id="smo:SELMODRAFT_421452"/>
<dbReference type="EMBL" id="GL377617">
    <property type="protein sequence ID" value="EFJ16699.1"/>
    <property type="molecule type" value="Genomic_DNA"/>
</dbReference>
<feature type="region of interest" description="Disordered" evidence="1">
    <location>
        <begin position="129"/>
        <end position="153"/>
    </location>
</feature>
<organism evidence="3">
    <name type="scientific">Selaginella moellendorffii</name>
    <name type="common">Spikemoss</name>
    <dbReference type="NCBI Taxonomy" id="88036"/>
    <lineage>
        <taxon>Eukaryota</taxon>
        <taxon>Viridiplantae</taxon>
        <taxon>Streptophyta</taxon>
        <taxon>Embryophyta</taxon>
        <taxon>Tracheophyta</taxon>
        <taxon>Lycopodiopsida</taxon>
        <taxon>Selaginellales</taxon>
        <taxon>Selaginellaceae</taxon>
        <taxon>Selaginella</taxon>
    </lineage>
</organism>
<evidence type="ECO:0000313" key="3">
    <source>
        <dbReference type="Proteomes" id="UP000001514"/>
    </source>
</evidence>
<feature type="compositionally biased region" description="Basic and acidic residues" evidence="1">
    <location>
        <begin position="384"/>
        <end position="396"/>
    </location>
</feature>
<feature type="compositionally biased region" description="Basic and acidic residues" evidence="1">
    <location>
        <begin position="192"/>
        <end position="241"/>
    </location>
</feature>
<reference evidence="2 3" key="1">
    <citation type="journal article" date="2011" name="Science">
        <title>The Selaginella genome identifies genetic changes associated with the evolution of vascular plants.</title>
        <authorList>
            <person name="Banks J.A."/>
            <person name="Nishiyama T."/>
            <person name="Hasebe M."/>
            <person name="Bowman J.L."/>
            <person name="Gribskov M."/>
            <person name="dePamphilis C."/>
            <person name="Albert V.A."/>
            <person name="Aono N."/>
            <person name="Aoyama T."/>
            <person name="Ambrose B.A."/>
            <person name="Ashton N.W."/>
            <person name="Axtell M.J."/>
            <person name="Barker E."/>
            <person name="Barker M.S."/>
            <person name="Bennetzen J.L."/>
            <person name="Bonawitz N.D."/>
            <person name="Chapple C."/>
            <person name="Cheng C."/>
            <person name="Correa L.G."/>
            <person name="Dacre M."/>
            <person name="DeBarry J."/>
            <person name="Dreyer I."/>
            <person name="Elias M."/>
            <person name="Engstrom E.M."/>
            <person name="Estelle M."/>
            <person name="Feng L."/>
            <person name="Finet C."/>
            <person name="Floyd S.K."/>
            <person name="Frommer W.B."/>
            <person name="Fujita T."/>
            <person name="Gramzow L."/>
            <person name="Gutensohn M."/>
            <person name="Harholt J."/>
            <person name="Hattori M."/>
            <person name="Heyl A."/>
            <person name="Hirai T."/>
            <person name="Hiwatashi Y."/>
            <person name="Ishikawa M."/>
            <person name="Iwata M."/>
            <person name="Karol K.G."/>
            <person name="Koehler B."/>
            <person name="Kolukisaoglu U."/>
            <person name="Kubo M."/>
            <person name="Kurata T."/>
            <person name="Lalonde S."/>
            <person name="Li K."/>
            <person name="Li Y."/>
            <person name="Litt A."/>
            <person name="Lyons E."/>
            <person name="Manning G."/>
            <person name="Maruyama T."/>
            <person name="Michael T.P."/>
            <person name="Mikami K."/>
            <person name="Miyazaki S."/>
            <person name="Morinaga S."/>
            <person name="Murata T."/>
            <person name="Mueller-Roeber B."/>
            <person name="Nelson D.R."/>
            <person name="Obara M."/>
            <person name="Oguri Y."/>
            <person name="Olmstead R.G."/>
            <person name="Onodera N."/>
            <person name="Petersen B.L."/>
            <person name="Pils B."/>
            <person name="Prigge M."/>
            <person name="Rensing S.A."/>
            <person name="Riano-Pachon D.M."/>
            <person name="Roberts A.W."/>
            <person name="Sato Y."/>
            <person name="Scheller H.V."/>
            <person name="Schulz B."/>
            <person name="Schulz C."/>
            <person name="Shakirov E.V."/>
            <person name="Shibagaki N."/>
            <person name="Shinohara N."/>
            <person name="Shippen D.E."/>
            <person name="Soerensen I."/>
            <person name="Sotooka R."/>
            <person name="Sugimoto N."/>
            <person name="Sugita M."/>
            <person name="Sumikawa N."/>
            <person name="Tanurdzic M."/>
            <person name="Theissen G."/>
            <person name="Ulvskov P."/>
            <person name="Wakazuki S."/>
            <person name="Weng J.K."/>
            <person name="Willats W.W."/>
            <person name="Wipf D."/>
            <person name="Wolf P.G."/>
            <person name="Yang L."/>
            <person name="Zimmer A.D."/>
            <person name="Zhu Q."/>
            <person name="Mitros T."/>
            <person name="Hellsten U."/>
            <person name="Loque D."/>
            <person name="Otillar R."/>
            <person name="Salamov A."/>
            <person name="Schmutz J."/>
            <person name="Shapiro H."/>
            <person name="Lindquist E."/>
            <person name="Lucas S."/>
            <person name="Rokhsar D."/>
            <person name="Grigoriev I.V."/>
        </authorList>
    </citation>
    <scope>NUCLEOTIDE SEQUENCE [LARGE SCALE GENOMIC DNA]</scope>
</reference>
<dbReference type="Gramene" id="EFJ16699">
    <property type="protein sequence ID" value="EFJ16699"/>
    <property type="gene ID" value="SELMODRAFT_421452"/>
</dbReference>
<feature type="compositionally biased region" description="Polar residues" evidence="1">
    <location>
        <begin position="59"/>
        <end position="73"/>
    </location>
</feature>
<feature type="compositionally biased region" description="Gly residues" evidence="1">
    <location>
        <begin position="179"/>
        <end position="191"/>
    </location>
</feature>
<gene>
    <name evidence="2" type="ORF">SELMODRAFT_421452</name>
</gene>
<dbReference type="InParanoid" id="D8SFB6"/>
<dbReference type="Proteomes" id="UP000001514">
    <property type="component" value="Unassembled WGS sequence"/>
</dbReference>
<feature type="region of interest" description="Disordered" evidence="1">
    <location>
        <begin position="1"/>
        <end position="25"/>
    </location>
</feature>
<evidence type="ECO:0000313" key="2">
    <source>
        <dbReference type="EMBL" id="EFJ16699.1"/>
    </source>
</evidence>
<accession>D8SFB6</accession>
<name>D8SFB6_SELML</name>